<reference evidence="2 3" key="1">
    <citation type="submission" date="2019-11" db="EMBL/GenBank/DDBJ databases">
        <title>Spirosoma endbachense sp. nov., isolated from a natural salt meadow.</title>
        <authorList>
            <person name="Rojas J."/>
            <person name="Ambika Manirajan B."/>
            <person name="Ratering S."/>
            <person name="Suarez C."/>
            <person name="Geissler-Plaum R."/>
            <person name="Schnell S."/>
        </authorList>
    </citation>
    <scope>NUCLEOTIDE SEQUENCE [LARGE SCALE GENOMIC DNA]</scope>
    <source>
        <strain evidence="2 3">I-24</strain>
    </source>
</reference>
<dbReference type="InterPro" id="IPR028994">
    <property type="entry name" value="Integrin_alpha_N"/>
</dbReference>
<keyword evidence="1" id="KW-0732">Signal</keyword>
<dbReference type="Pfam" id="PF13517">
    <property type="entry name" value="FG-GAP_3"/>
    <property type="match status" value="4"/>
</dbReference>
<dbReference type="EMBL" id="CP045997">
    <property type="protein sequence ID" value="QHW00066.1"/>
    <property type="molecule type" value="Genomic_DNA"/>
</dbReference>
<dbReference type="PANTHER" id="PTHR46580:SF4">
    <property type="entry name" value="ATP_GTP-BINDING PROTEIN"/>
    <property type="match status" value="1"/>
</dbReference>
<dbReference type="Proteomes" id="UP000464577">
    <property type="component" value="Chromosome"/>
</dbReference>
<name>A0A6P1W4X6_9BACT</name>
<evidence type="ECO:0000313" key="3">
    <source>
        <dbReference type="Proteomes" id="UP000464577"/>
    </source>
</evidence>
<proteinExistence type="predicted"/>
<dbReference type="AlphaFoldDB" id="A0A6P1W4X6"/>
<dbReference type="InterPro" id="IPR013517">
    <property type="entry name" value="FG-GAP"/>
</dbReference>
<dbReference type="KEGG" id="senf:GJR95_35850"/>
<dbReference type="SUPFAM" id="SSF69318">
    <property type="entry name" value="Integrin alpha N-terminal domain"/>
    <property type="match status" value="1"/>
</dbReference>
<gene>
    <name evidence="2" type="ORF">GJR95_35850</name>
</gene>
<dbReference type="Gene3D" id="2.130.10.130">
    <property type="entry name" value="Integrin alpha, N-terminal"/>
    <property type="match status" value="3"/>
</dbReference>
<accession>A0A6P1W4X6</accession>
<dbReference type="PANTHER" id="PTHR46580">
    <property type="entry name" value="SENSOR KINASE-RELATED"/>
    <property type="match status" value="1"/>
</dbReference>
<organism evidence="2 3">
    <name type="scientific">Spirosoma endbachense</name>
    <dbReference type="NCBI Taxonomy" id="2666025"/>
    <lineage>
        <taxon>Bacteria</taxon>
        <taxon>Pseudomonadati</taxon>
        <taxon>Bacteroidota</taxon>
        <taxon>Cytophagia</taxon>
        <taxon>Cytophagales</taxon>
        <taxon>Cytophagaceae</taxon>
        <taxon>Spirosoma</taxon>
    </lineage>
</organism>
<keyword evidence="3" id="KW-1185">Reference proteome</keyword>
<dbReference type="Pfam" id="PF01839">
    <property type="entry name" value="FG-GAP"/>
    <property type="match status" value="1"/>
</dbReference>
<dbReference type="RefSeq" id="WP_162390456.1">
    <property type="nucleotide sequence ID" value="NZ_CP045997.1"/>
</dbReference>
<protein>
    <submittedName>
        <fullName evidence="2">VCBS repeat-containing protein</fullName>
    </submittedName>
</protein>
<evidence type="ECO:0000256" key="1">
    <source>
        <dbReference type="ARBA" id="ARBA00022729"/>
    </source>
</evidence>
<sequence length="439" mass="48094">MKRTKELITNTKAIDRVATLSLFLIVLKIGTLNAQQLPSYVYAYGDATPTYVDATSSQVPQDPDLHALDATFVDVDKDGDLDVVIAVEMGANRLYLNDGKGKLSWKKEAFGNARHDSEHVLSADFNKDGYPDIVFVAEDDHAHQLFLGGPGGVFTEATDRLPAKSEGNALAIGDVNQDGFPDILVGNSGEEKPGKKERASGQDFLWLNDAKHPGYFIDATSTHLPKDNDDTQDIKLADLDGDGDLDMVIANETPPSRLLVNDGQGHFSDASDRLELLVPMETRQVQIFDANGDNKPDLLFFNLTSNNHGWDKDPQVRLLINDGNGRFKDQTKNHLPENQFSSWGGIIVDFNRDGRPDILVGAIQVPGFVPLQVRAWQNEGNANFKDVTTQIVPGLTVGRHWGMALGDLNGDGKDDIFIGAWGTQARLLFSRVKGNTDSK</sequence>
<evidence type="ECO:0000313" key="2">
    <source>
        <dbReference type="EMBL" id="QHW00066.1"/>
    </source>
</evidence>